<dbReference type="EMBL" id="JFDP01000066">
    <property type="protein sequence ID" value="KEZ22663.1"/>
    <property type="molecule type" value="Genomic_DNA"/>
</dbReference>
<feature type="compositionally biased region" description="Polar residues" evidence="1">
    <location>
        <begin position="43"/>
        <end position="79"/>
    </location>
</feature>
<sequence>MGSNSKPNEQLNNSSTSNTTKKDSPGLKTDENKNNLANPGAKESNQTEAAKPPVTQSGNQTTNQPKTEAQTAPKSGTDNKSVDGAETAPKTDNSKATGKEAENAPKNQAQPSEPVKLEESNATAVIYGKKITKQSEKKYILQVNINDANNKWAQVILKPKDGKGSEISSTIEKIISGFVAVYFESVEAMKKYSVSAIKILENKDDQKPKVVKLSDTLKNLELEYTEEERFF</sequence>
<name>A0A084EXH1_9BACT</name>
<reference evidence="2 3" key="1">
    <citation type="submission" date="2014-02" db="EMBL/GenBank/DDBJ databases">
        <title>Genome sequence of Ureaplasma diversum strain 246.</title>
        <authorList>
            <person name="Sirand-Pugnet P."/>
            <person name="Breton M."/>
            <person name="Dordet-Frisoni E."/>
            <person name="Baranowski E."/>
            <person name="Barre A."/>
            <person name="Couture C."/>
            <person name="Dupuy V."/>
            <person name="Gaurivaud P."/>
            <person name="Jacob D."/>
            <person name="Lemaitre C."/>
            <person name="Manso-Silvan L."/>
            <person name="Nikolski M."/>
            <person name="Nouvel L.-X."/>
            <person name="Poumarat F."/>
            <person name="Tardy F."/>
            <person name="Thebault P."/>
            <person name="Theil S."/>
            <person name="Citti C."/>
            <person name="Thiaucourt F."/>
            <person name="Blanchard A."/>
        </authorList>
    </citation>
    <scope>NUCLEOTIDE SEQUENCE [LARGE SCALE GENOMIC DNA]</scope>
    <source>
        <strain evidence="2 3">NCTC 246</strain>
    </source>
</reference>
<organism evidence="2 3">
    <name type="scientific">Ureaplasma diversum NCTC 246</name>
    <dbReference type="NCBI Taxonomy" id="1188241"/>
    <lineage>
        <taxon>Bacteria</taxon>
        <taxon>Bacillati</taxon>
        <taxon>Mycoplasmatota</taxon>
        <taxon>Mycoplasmoidales</taxon>
        <taxon>Mycoplasmoidaceae</taxon>
        <taxon>Ureaplasma</taxon>
    </lineage>
</organism>
<evidence type="ECO:0000313" key="2">
    <source>
        <dbReference type="EMBL" id="KEZ22663.1"/>
    </source>
</evidence>
<evidence type="ECO:0000256" key="1">
    <source>
        <dbReference type="SAM" id="MobiDB-lite"/>
    </source>
</evidence>
<accession>A0A084EXH1</accession>
<feature type="compositionally biased region" description="Polar residues" evidence="1">
    <location>
        <begin position="1"/>
        <end position="11"/>
    </location>
</feature>
<evidence type="ECO:0000313" key="3">
    <source>
        <dbReference type="Proteomes" id="UP000028537"/>
    </source>
</evidence>
<keyword evidence="3" id="KW-1185">Reference proteome</keyword>
<dbReference type="RefSeq" id="WP_038103169.1">
    <property type="nucleotide sequence ID" value="NZ_JFDP01000066.1"/>
</dbReference>
<feature type="compositionally biased region" description="Basic and acidic residues" evidence="1">
    <location>
        <begin position="20"/>
        <end position="33"/>
    </location>
</feature>
<dbReference type="AlphaFoldDB" id="A0A084EXH1"/>
<gene>
    <name evidence="2" type="ORF">UDIV_5500</name>
</gene>
<protein>
    <submittedName>
        <fullName evidence="2">Uncharacterized protein</fullName>
    </submittedName>
</protein>
<proteinExistence type="predicted"/>
<feature type="region of interest" description="Disordered" evidence="1">
    <location>
        <begin position="1"/>
        <end position="118"/>
    </location>
</feature>
<dbReference type="Proteomes" id="UP000028537">
    <property type="component" value="Unassembled WGS sequence"/>
</dbReference>
<comment type="caution">
    <text evidence="2">The sequence shown here is derived from an EMBL/GenBank/DDBJ whole genome shotgun (WGS) entry which is preliminary data.</text>
</comment>